<keyword evidence="1" id="KW-0472">Membrane</keyword>
<dbReference type="EMBL" id="SHNO01000001">
    <property type="protein sequence ID" value="MCX2978076.1"/>
    <property type="molecule type" value="Genomic_DNA"/>
</dbReference>
<dbReference type="InterPro" id="IPR049823">
    <property type="entry name" value="XrtH_assoc"/>
</dbReference>
<dbReference type="RefSeq" id="WP_279249778.1">
    <property type="nucleotide sequence ID" value="NZ_SHNO01000001.1"/>
</dbReference>
<evidence type="ECO:0000313" key="2">
    <source>
        <dbReference type="EMBL" id="MCX2978076.1"/>
    </source>
</evidence>
<dbReference type="Proteomes" id="UP001143304">
    <property type="component" value="Unassembled WGS sequence"/>
</dbReference>
<feature type="transmembrane region" description="Helical" evidence="1">
    <location>
        <begin position="116"/>
        <end position="141"/>
    </location>
</feature>
<reference evidence="2" key="1">
    <citation type="submission" date="2019-02" db="EMBL/GenBank/DDBJ databases">
        <authorList>
            <person name="Li S.-H."/>
        </authorList>
    </citation>
    <scope>NUCLEOTIDE SEQUENCE</scope>
    <source>
        <strain evidence="2">IMCC11814</strain>
    </source>
</reference>
<evidence type="ECO:0000256" key="1">
    <source>
        <dbReference type="SAM" id="Phobius"/>
    </source>
</evidence>
<dbReference type="NCBIfam" id="NF041730">
    <property type="entry name" value="XrtH_assoc"/>
    <property type="match status" value="1"/>
</dbReference>
<organism evidence="2 3">
    <name type="scientific">Candidatus Marimicrobium litorale</name>
    <dbReference type="NCBI Taxonomy" id="2518991"/>
    <lineage>
        <taxon>Bacteria</taxon>
        <taxon>Pseudomonadati</taxon>
        <taxon>Pseudomonadota</taxon>
        <taxon>Gammaproteobacteria</taxon>
        <taxon>Cellvibrionales</taxon>
        <taxon>Halieaceae</taxon>
        <taxon>Marimicrobium</taxon>
    </lineage>
</organism>
<evidence type="ECO:0000313" key="3">
    <source>
        <dbReference type="Proteomes" id="UP001143304"/>
    </source>
</evidence>
<feature type="transmembrane region" description="Helical" evidence="1">
    <location>
        <begin position="85"/>
        <end position="104"/>
    </location>
</feature>
<comment type="caution">
    <text evidence="2">The sequence shown here is derived from an EMBL/GenBank/DDBJ whole genome shotgun (WGS) entry which is preliminary data.</text>
</comment>
<gene>
    <name evidence="2" type="ORF">EYC82_11985</name>
</gene>
<name>A0ABT3T8C6_9GAMM</name>
<keyword evidence="1" id="KW-1133">Transmembrane helix</keyword>
<feature type="transmembrane region" description="Helical" evidence="1">
    <location>
        <begin position="161"/>
        <end position="184"/>
    </location>
</feature>
<sequence length="220" mass="24371">MPEQPHMRQFLLYVFVLIVPCFVVWTTLGGSVATPAIGLVSQCLSNWFPTVVDALYLDGSSALLMTRFGENNGEAVPLAGAEYQLGFRINPMIVTVSVPFYTVLHFATQRDTYLGSYLYGLIILYLLMMFGLLCLCLKELMVNLGGTFFEQPDVFVPNANVIGILYQFNVLIVPTLAPAIIWIWQGRNTPLLRSSLGVIANNKTPDNKSGSPLLRKQSSE</sequence>
<proteinExistence type="predicted"/>
<protein>
    <recommendedName>
        <fullName evidence="4">EXPERA domain-containing protein</fullName>
    </recommendedName>
</protein>
<feature type="transmembrane region" description="Helical" evidence="1">
    <location>
        <begin position="12"/>
        <end position="37"/>
    </location>
</feature>
<evidence type="ECO:0008006" key="4">
    <source>
        <dbReference type="Google" id="ProtNLM"/>
    </source>
</evidence>
<keyword evidence="1" id="KW-0812">Transmembrane</keyword>
<accession>A0ABT3T8C6</accession>
<keyword evidence="3" id="KW-1185">Reference proteome</keyword>